<dbReference type="Pfam" id="PF07992">
    <property type="entry name" value="Pyr_redox_2"/>
    <property type="match status" value="1"/>
</dbReference>
<evidence type="ECO:0000256" key="6">
    <source>
        <dbReference type="ARBA" id="ARBA00022643"/>
    </source>
</evidence>
<comment type="similarity">
    <text evidence="3 11">Belongs to the enoyl-CoA hydratase/isomerase family.</text>
</comment>
<name>A0ABM7MJ97_9BURK</name>
<dbReference type="SUPFAM" id="SSF51395">
    <property type="entry name" value="FMN-linked oxidoreductases"/>
    <property type="match status" value="1"/>
</dbReference>
<dbReference type="SUPFAM" id="SSF52096">
    <property type="entry name" value="ClpP/crotonase"/>
    <property type="match status" value="1"/>
</dbReference>
<dbReference type="InterPro" id="IPR001155">
    <property type="entry name" value="OxRdtase_FMN_N"/>
</dbReference>
<feature type="region of interest" description="Disordered" evidence="12">
    <location>
        <begin position="678"/>
        <end position="701"/>
    </location>
</feature>
<evidence type="ECO:0000256" key="12">
    <source>
        <dbReference type="SAM" id="MobiDB-lite"/>
    </source>
</evidence>
<dbReference type="PANTHER" id="PTHR42917:SF2">
    <property type="entry name" value="2,4-DIENOYL-COA REDUCTASE [(2E)-ENOYL-COA-PRODUCING]"/>
    <property type="match status" value="1"/>
</dbReference>
<keyword evidence="7" id="KW-0479">Metal-binding</keyword>
<dbReference type="SUPFAM" id="SSF51971">
    <property type="entry name" value="Nucleotide-binding domain"/>
    <property type="match status" value="1"/>
</dbReference>
<protein>
    <submittedName>
        <fullName evidence="15">NADPH dehydrogenase</fullName>
    </submittedName>
</protein>
<dbReference type="Proteomes" id="UP000824366">
    <property type="component" value="Chromosome"/>
</dbReference>
<dbReference type="Gene3D" id="3.50.50.60">
    <property type="entry name" value="FAD/NAD(P)-binding domain"/>
    <property type="match status" value="1"/>
</dbReference>
<dbReference type="EMBL" id="AP024238">
    <property type="protein sequence ID" value="BCO26338.1"/>
    <property type="molecule type" value="Genomic_DNA"/>
</dbReference>
<dbReference type="Gene3D" id="3.40.50.720">
    <property type="entry name" value="NAD(P)-binding Rossmann-like Domain"/>
    <property type="match status" value="1"/>
</dbReference>
<evidence type="ECO:0000256" key="10">
    <source>
        <dbReference type="ARBA" id="ARBA00023014"/>
    </source>
</evidence>
<keyword evidence="5" id="KW-0285">Flavoprotein</keyword>
<sequence length="973" mass="105278">MTPYPHLLEPLSLGFTTLPNRVLMGSMHVGLEEVKDGFARMAAFYAERAKGGVGLIVTGGIAPNDRGRPMPGGARMTTPEEAARHKPVTNAVHQAGGKIAMQILHFGRYAYHENLVAPSALKAPINPLKPQALSTEEVYQTVDDYVRCAELAQSAGYDGVEIMGSEGYLINEFIAARTNQREDEWGGCYTNRIRFPVDIVRRTREKVGPNFIIIFRLSMLDLVEGGSTLEEVIELAQAIEAAGATLINTGIGWHEARIPTIATKVPRAAWAWVTKQLKGKVGIPLVATNRINTPEVAEQLLADGFCDMVSMARPFLADPLLVQKAAAGKADEINTCIGCNQACLDHTFGGKITSCLVNPRACHETLINLPASQKRERVAVVGAGPAGLSFATAAAQCGFEVTLFDGATEIGGQFNVAKQIPGKEEFYETLRYFGKQIELTGVTLKLGQRVSAQDLVAAGYKQVVLATGITPRTPPIDGIHHPKVLSYLDVLRDKKPVGQSVALIGAGGIGFDTAEFLMHQGVSPSQSPIKFFAEWGVDTTYAERGGLKEAIIEKAPRRLTLLQRKASKVGDGLGKTTGWIHRTSLKNRQVDMLSGVTYRRIDDEGLHITVGDREMTLAVDNVVLCAGQEPQRELQADLQAAGVTVHLIGGADKAEELDAKRAIKQGLELAVALASSPSPEDLQAKSASSADKSSVSSSQNKSTSNYTALTVSLSDHIATITLNRPDKANAMNLAMWHELRQAFQWVNHTPEARVAILQGEGKLFTSGIDLQMMMGLSEQIQNDCEARTRENLRQVILDLQDTLTSLERCRKPVLAAVHGACIGGGIDLITCADMRYCSSDASFSIKEIDIGMTADVGTLQRLPKLIGEGMARELAYTGRKFSAAEALDMRLVNRVFDSREALQAGVREIAATIAAKSPLSIRGTKEMITYARDHTVADGLNYVATWNAAMLMSNDLQEAIMAHMGKRAPEFKD</sequence>
<evidence type="ECO:0000313" key="16">
    <source>
        <dbReference type="Proteomes" id="UP000824366"/>
    </source>
</evidence>
<evidence type="ECO:0000259" key="14">
    <source>
        <dbReference type="Pfam" id="PF07992"/>
    </source>
</evidence>
<evidence type="ECO:0000313" key="15">
    <source>
        <dbReference type="EMBL" id="BCO26338.1"/>
    </source>
</evidence>
<dbReference type="NCBIfam" id="NF004794">
    <property type="entry name" value="PRK06142.1"/>
    <property type="match status" value="1"/>
</dbReference>
<dbReference type="SUPFAM" id="SSF51905">
    <property type="entry name" value="FAD/NAD(P)-binding domain"/>
    <property type="match status" value="1"/>
</dbReference>
<accession>A0ABM7MJ97</accession>
<comment type="cofactor">
    <cofactor evidence="1">
        <name>FMN</name>
        <dbReference type="ChEBI" id="CHEBI:58210"/>
    </cofactor>
</comment>
<dbReference type="InterPro" id="IPR013785">
    <property type="entry name" value="Aldolase_TIM"/>
</dbReference>
<dbReference type="Gene3D" id="3.20.20.70">
    <property type="entry name" value="Aldolase class I"/>
    <property type="match status" value="1"/>
</dbReference>
<gene>
    <name evidence="15" type="ORF">MIZ03_1218</name>
</gene>
<feature type="domain" description="NADH:flavin oxidoreductase/NADH oxidase N-terminal" evidence="13">
    <location>
        <begin position="7"/>
        <end position="331"/>
    </location>
</feature>
<dbReference type="InterPro" id="IPR014748">
    <property type="entry name" value="Enoyl-CoA_hydra_C"/>
</dbReference>
<dbReference type="InterPro" id="IPR023753">
    <property type="entry name" value="FAD/NAD-binding_dom"/>
</dbReference>
<dbReference type="Gene3D" id="3.90.226.10">
    <property type="entry name" value="2-enoyl-CoA Hydratase, Chain A, domain 1"/>
    <property type="match status" value="1"/>
</dbReference>
<dbReference type="Gene3D" id="1.10.12.10">
    <property type="entry name" value="Lyase 2-enoyl-coa Hydratase, Chain A, domain 2"/>
    <property type="match status" value="1"/>
</dbReference>
<keyword evidence="9" id="KW-0408">Iron</keyword>
<evidence type="ECO:0000259" key="13">
    <source>
        <dbReference type="Pfam" id="PF00724"/>
    </source>
</evidence>
<dbReference type="PRINTS" id="PR00368">
    <property type="entry name" value="FADPNR"/>
</dbReference>
<dbReference type="InterPro" id="IPR051793">
    <property type="entry name" value="NADH:flavin_oxidoreductase"/>
</dbReference>
<evidence type="ECO:0000256" key="4">
    <source>
        <dbReference type="ARBA" id="ARBA00011048"/>
    </source>
</evidence>
<dbReference type="InterPro" id="IPR036188">
    <property type="entry name" value="FAD/NAD-bd_sf"/>
</dbReference>
<evidence type="ECO:0000256" key="1">
    <source>
        <dbReference type="ARBA" id="ARBA00001917"/>
    </source>
</evidence>
<dbReference type="CDD" id="cd06558">
    <property type="entry name" value="crotonase-like"/>
    <property type="match status" value="1"/>
</dbReference>
<evidence type="ECO:0000256" key="9">
    <source>
        <dbReference type="ARBA" id="ARBA00023004"/>
    </source>
</evidence>
<dbReference type="CDD" id="cd02930">
    <property type="entry name" value="DCR_FMN"/>
    <property type="match status" value="1"/>
</dbReference>
<dbReference type="PANTHER" id="PTHR42917">
    <property type="entry name" value="2,4-DIENOYL-COA REDUCTASE"/>
    <property type="match status" value="1"/>
</dbReference>
<proteinExistence type="inferred from homology"/>
<keyword evidence="8" id="KW-0560">Oxidoreductase</keyword>
<keyword evidence="6" id="KW-0288">FMN</keyword>
<dbReference type="PROSITE" id="PS00166">
    <property type="entry name" value="ENOYL_COA_HYDRATASE"/>
    <property type="match status" value="1"/>
</dbReference>
<evidence type="ECO:0000256" key="2">
    <source>
        <dbReference type="ARBA" id="ARBA00001966"/>
    </source>
</evidence>
<comment type="similarity">
    <text evidence="4">In the N-terminal section; belongs to the NADH:flavin oxidoreductase/NADH oxidase family.</text>
</comment>
<dbReference type="InterPro" id="IPR001753">
    <property type="entry name" value="Enoyl-CoA_hydra/iso"/>
</dbReference>
<evidence type="ECO:0000256" key="11">
    <source>
        <dbReference type="RuleBase" id="RU003707"/>
    </source>
</evidence>
<keyword evidence="10" id="KW-0411">Iron-sulfur</keyword>
<feature type="domain" description="FAD/NAD(P)-binding" evidence="14">
    <location>
        <begin position="377"/>
        <end position="645"/>
    </location>
</feature>
<evidence type="ECO:0000256" key="8">
    <source>
        <dbReference type="ARBA" id="ARBA00023002"/>
    </source>
</evidence>
<comment type="cofactor">
    <cofactor evidence="2">
        <name>[4Fe-4S] cluster</name>
        <dbReference type="ChEBI" id="CHEBI:49883"/>
    </cofactor>
</comment>
<organism evidence="15 16">
    <name type="scientific">Rhodoferax lithotrophicus</name>
    <dbReference type="NCBI Taxonomy" id="2798804"/>
    <lineage>
        <taxon>Bacteria</taxon>
        <taxon>Pseudomonadati</taxon>
        <taxon>Pseudomonadota</taxon>
        <taxon>Betaproteobacteria</taxon>
        <taxon>Burkholderiales</taxon>
        <taxon>Comamonadaceae</taxon>
        <taxon>Rhodoferax</taxon>
    </lineage>
</organism>
<dbReference type="Pfam" id="PF00378">
    <property type="entry name" value="ECH_1"/>
    <property type="match status" value="1"/>
</dbReference>
<dbReference type="InterPro" id="IPR029045">
    <property type="entry name" value="ClpP/crotonase-like_dom_sf"/>
</dbReference>
<evidence type="ECO:0000256" key="3">
    <source>
        <dbReference type="ARBA" id="ARBA00005254"/>
    </source>
</evidence>
<dbReference type="Pfam" id="PF00724">
    <property type="entry name" value="Oxidored_FMN"/>
    <property type="match status" value="1"/>
</dbReference>
<keyword evidence="16" id="KW-1185">Reference proteome</keyword>
<feature type="compositionally biased region" description="Low complexity" evidence="12">
    <location>
        <begin position="684"/>
        <end position="701"/>
    </location>
</feature>
<evidence type="ECO:0000256" key="5">
    <source>
        <dbReference type="ARBA" id="ARBA00022630"/>
    </source>
</evidence>
<reference evidence="15 16" key="1">
    <citation type="journal article" date="2021" name="Microbiol. Spectr.">
        <title>A Single Bacterium Capable of Oxidation and Reduction of Iron at Circumneutral pH.</title>
        <authorList>
            <person name="Kato S."/>
            <person name="Ohkuma M."/>
        </authorList>
    </citation>
    <scope>NUCLEOTIDE SEQUENCE [LARGE SCALE GENOMIC DNA]</scope>
    <source>
        <strain evidence="15 16">MIZ03</strain>
    </source>
</reference>
<dbReference type="InterPro" id="IPR018376">
    <property type="entry name" value="Enoyl-CoA_hyd/isom_CS"/>
</dbReference>
<evidence type="ECO:0000256" key="7">
    <source>
        <dbReference type="ARBA" id="ARBA00022723"/>
    </source>
</evidence>